<accession>A0A5N5JAC0</accession>
<keyword evidence="5 8" id="KW-1133">Transmembrane helix</keyword>
<feature type="transmembrane region" description="Helical" evidence="8">
    <location>
        <begin position="76"/>
        <end position="98"/>
    </location>
</feature>
<evidence type="ECO:0000259" key="9">
    <source>
        <dbReference type="Pfam" id="PF01061"/>
    </source>
</evidence>
<feature type="transmembrane region" description="Helical" evidence="8">
    <location>
        <begin position="110"/>
        <end position="130"/>
    </location>
</feature>
<proteinExistence type="inferred from homology"/>
<dbReference type="InterPro" id="IPR013525">
    <property type="entry name" value="ABC2_TM"/>
</dbReference>
<comment type="caution">
    <text evidence="10">The sequence shown here is derived from an EMBL/GenBank/DDBJ whole genome shotgun (WGS) entry which is preliminary data.</text>
</comment>
<comment type="subcellular location">
    <subcellularLocation>
        <location evidence="1">Membrane</location>
        <topology evidence="1">Multi-pass membrane protein</topology>
    </subcellularLocation>
</comment>
<evidence type="ECO:0000256" key="8">
    <source>
        <dbReference type="SAM" id="Phobius"/>
    </source>
</evidence>
<dbReference type="Pfam" id="PF01061">
    <property type="entry name" value="ABC2_membrane"/>
    <property type="match status" value="1"/>
</dbReference>
<evidence type="ECO:0000256" key="3">
    <source>
        <dbReference type="ARBA" id="ARBA00022448"/>
    </source>
</evidence>
<keyword evidence="6 8" id="KW-0472">Membrane</keyword>
<dbReference type="AlphaFoldDB" id="A0A5N5JAC0"/>
<dbReference type="Proteomes" id="UP000326939">
    <property type="component" value="Chromosome 17"/>
</dbReference>
<dbReference type="PANTHER" id="PTHR48042:SF4">
    <property type="entry name" value="ABC TRANSPORTER DOMAIN-CONTAINING PROTEIN"/>
    <property type="match status" value="1"/>
</dbReference>
<organism evidence="10 11">
    <name type="scientific">Salix brachista</name>
    <dbReference type="NCBI Taxonomy" id="2182728"/>
    <lineage>
        <taxon>Eukaryota</taxon>
        <taxon>Viridiplantae</taxon>
        <taxon>Streptophyta</taxon>
        <taxon>Embryophyta</taxon>
        <taxon>Tracheophyta</taxon>
        <taxon>Spermatophyta</taxon>
        <taxon>Magnoliopsida</taxon>
        <taxon>eudicotyledons</taxon>
        <taxon>Gunneridae</taxon>
        <taxon>Pentapetalae</taxon>
        <taxon>rosids</taxon>
        <taxon>fabids</taxon>
        <taxon>Malpighiales</taxon>
        <taxon>Salicaceae</taxon>
        <taxon>Saliceae</taxon>
        <taxon>Salix</taxon>
    </lineage>
</organism>
<dbReference type="PANTHER" id="PTHR48042">
    <property type="entry name" value="ABC TRANSPORTER G FAMILY MEMBER 11"/>
    <property type="match status" value="1"/>
</dbReference>
<dbReference type="GO" id="GO:0140359">
    <property type="term" value="F:ABC-type transporter activity"/>
    <property type="evidence" value="ECO:0007669"/>
    <property type="project" value="InterPro"/>
</dbReference>
<dbReference type="InterPro" id="IPR052215">
    <property type="entry name" value="Plant_ABCG"/>
</dbReference>
<feature type="compositionally biased region" description="Basic and acidic residues" evidence="7">
    <location>
        <begin position="212"/>
        <end position="227"/>
    </location>
</feature>
<dbReference type="EMBL" id="VDCV01000017">
    <property type="protein sequence ID" value="KAB5516051.1"/>
    <property type="molecule type" value="Genomic_DNA"/>
</dbReference>
<evidence type="ECO:0000256" key="4">
    <source>
        <dbReference type="ARBA" id="ARBA00022692"/>
    </source>
</evidence>
<reference evidence="11" key="1">
    <citation type="journal article" date="2019" name="Gigascience">
        <title>De novo genome assembly of the endangered Acer yangbiense, a plant species with extremely small populations endemic to Yunnan Province, China.</title>
        <authorList>
            <person name="Yang J."/>
            <person name="Wariss H.M."/>
            <person name="Tao L."/>
            <person name="Zhang R."/>
            <person name="Yun Q."/>
            <person name="Hollingsworth P."/>
            <person name="Dao Z."/>
            <person name="Luo G."/>
            <person name="Guo H."/>
            <person name="Ma Y."/>
            <person name="Sun W."/>
        </authorList>
    </citation>
    <scope>NUCLEOTIDE SEQUENCE [LARGE SCALE GENOMIC DNA]</scope>
    <source>
        <strain evidence="11">cv. br00</strain>
    </source>
</reference>
<dbReference type="GO" id="GO:0016020">
    <property type="term" value="C:membrane"/>
    <property type="evidence" value="ECO:0007669"/>
    <property type="project" value="UniProtKB-SubCell"/>
</dbReference>
<evidence type="ECO:0000256" key="5">
    <source>
        <dbReference type="ARBA" id="ARBA00022989"/>
    </source>
</evidence>
<feature type="region of interest" description="Disordered" evidence="7">
    <location>
        <begin position="206"/>
        <end position="227"/>
    </location>
</feature>
<protein>
    <recommendedName>
        <fullName evidence="9">ABC-2 type transporter transmembrane domain-containing protein</fullName>
    </recommendedName>
</protein>
<name>A0A5N5JAC0_9ROSI</name>
<evidence type="ECO:0000313" key="11">
    <source>
        <dbReference type="Proteomes" id="UP000326939"/>
    </source>
</evidence>
<evidence type="ECO:0000256" key="7">
    <source>
        <dbReference type="SAM" id="MobiDB-lite"/>
    </source>
</evidence>
<sequence>MDQVFHANKTTEEAISFLVRSYKSSHTCQQIHRHVAEICIENREELQKGSQANFISQCLILTRRSFVNMYRDLGYYWLRLAIYIALCSGLGSVFYDIGSGYSSIQARGSLLMFTASFLTIMAIGGFPSFVEDMKVFQRERLNGHYRPAAFVVSNTISSAPFLLAISLIPGAITYSLVGLQQGCAHYLLRLDSPCLNDAGRNPNADCRKHHAKFPDGSDNRSRDPGVDDTKRRYAYQGLFKNEFEGLTFPAGQVLQGGGGAACIKGEEILRNIWQVEMGYSKWMDLAMLFAMVAFYRLMLLIVLGTVEKFKPS</sequence>
<evidence type="ECO:0000256" key="2">
    <source>
        <dbReference type="ARBA" id="ARBA00005814"/>
    </source>
</evidence>
<comment type="similarity">
    <text evidence="2">Belongs to the ABC transporter superfamily. ABCG family. Eye pigment precursor importer (TC 3.A.1.204) subfamily.</text>
</comment>
<keyword evidence="3" id="KW-0813">Transport</keyword>
<feature type="transmembrane region" description="Helical" evidence="8">
    <location>
        <begin position="285"/>
        <end position="306"/>
    </location>
</feature>
<keyword evidence="4 8" id="KW-0812">Transmembrane</keyword>
<gene>
    <name evidence="10" type="ORF">DKX38_026699</name>
</gene>
<evidence type="ECO:0000256" key="1">
    <source>
        <dbReference type="ARBA" id="ARBA00004141"/>
    </source>
</evidence>
<evidence type="ECO:0000313" key="10">
    <source>
        <dbReference type="EMBL" id="KAB5516051.1"/>
    </source>
</evidence>
<feature type="transmembrane region" description="Helical" evidence="8">
    <location>
        <begin position="150"/>
        <end position="177"/>
    </location>
</feature>
<feature type="domain" description="ABC-2 type transporter transmembrane" evidence="9">
    <location>
        <begin position="57"/>
        <end position="182"/>
    </location>
</feature>
<evidence type="ECO:0000256" key="6">
    <source>
        <dbReference type="ARBA" id="ARBA00023136"/>
    </source>
</evidence>
<keyword evidence="11" id="KW-1185">Reference proteome</keyword>